<dbReference type="EMBL" id="BT123229">
    <property type="protein sequence ID" value="ADE76563.1"/>
    <property type="molecule type" value="mRNA"/>
</dbReference>
<organism evidence="13">
    <name type="scientific">Picea sitchensis</name>
    <name type="common">Sitka spruce</name>
    <name type="synonym">Pinus sitchensis</name>
    <dbReference type="NCBI Taxonomy" id="3332"/>
    <lineage>
        <taxon>Eukaryota</taxon>
        <taxon>Viridiplantae</taxon>
        <taxon>Streptophyta</taxon>
        <taxon>Embryophyta</taxon>
        <taxon>Tracheophyta</taxon>
        <taxon>Spermatophyta</taxon>
        <taxon>Pinopsida</taxon>
        <taxon>Pinidae</taxon>
        <taxon>Conifers I</taxon>
        <taxon>Pinales</taxon>
        <taxon>Pinaceae</taxon>
        <taxon>Picea</taxon>
    </lineage>
</organism>
<evidence type="ECO:0000313" key="13">
    <source>
        <dbReference type="EMBL" id="ADE76563.1"/>
    </source>
</evidence>
<keyword evidence="8" id="KW-1133">Transmembrane helix</keyword>
<evidence type="ECO:0000256" key="7">
    <source>
        <dbReference type="ARBA" id="ARBA00022840"/>
    </source>
</evidence>
<evidence type="ECO:0000256" key="12">
    <source>
        <dbReference type="SAM" id="MobiDB-lite"/>
    </source>
</evidence>
<protein>
    <recommendedName>
        <fullName evidence="2">non-specific serine/threonine protein kinase</fullName>
        <ecNumber evidence="2">2.7.11.1</ecNumber>
    </recommendedName>
</protein>
<evidence type="ECO:0000256" key="9">
    <source>
        <dbReference type="ARBA" id="ARBA00023136"/>
    </source>
</evidence>
<name>D5AAJ4_PICSI</name>
<dbReference type="AlphaFoldDB" id="D5AAJ4"/>
<evidence type="ECO:0000256" key="8">
    <source>
        <dbReference type="ARBA" id="ARBA00022989"/>
    </source>
</evidence>
<comment type="catalytic activity">
    <reaction evidence="10">
        <text>L-threonyl-[protein] + ATP = O-phospho-L-threonyl-[protein] + ADP + H(+)</text>
        <dbReference type="Rhea" id="RHEA:46608"/>
        <dbReference type="Rhea" id="RHEA-COMP:11060"/>
        <dbReference type="Rhea" id="RHEA-COMP:11605"/>
        <dbReference type="ChEBI" id="CHEBI:15378"/>
        <dbReference type="ChEBI" id="CHEBI:30013"/>
        <dbReference type="ChEBI" id="CHEBI:30616"/>
        <dbReference type="ChEBI" id="CHEBI:61977"/>
        <dbReference type="ChEBI" id="CHEBI:456216"/>
        <dbReference type="EC" id="2.7.11.1"/>
    </reaction>
</comment>
<dbReference type="EC" id="2.7.11.1" evidence="2"/>
<evidence type="ECO:0000256" key="5">
    <source>
        <dbReference type="ARBA" id="ARBA00022692"/>
    </source>
</evidence>
<dbReference type="GO" id="GO:0005524">
    <property type="term" value="F:ATP binding"/>
    <property type="evidence" value="ECO:0007669"/>
    <property type="project" value="UniProtKB-KW"/>
</dbReference>
<dbReference type="GO" id="GO:0005886">
    <property type="term" value="C:plasma membrane"/>
    <property type="evidence" value="ECO:0007669"/>
    <property type="project" value="UniProtKB-SubCell"/>
</dbReference>
<reference evidence="13" key="1">
    <citation type="submission" date="2010-04" db="EMBL/GenBank/DDBJ databases">
        <authorList>
            <person name="Reid K.E."/>
            <person name="Liao N."/>
            <person name="Chan S."/>
            <person name="Docking R."/>
            <person name="Taylor G."/>
            <person name="Moore R."/>
            <person name="Mayo M."/>
            <person name="Munro S."/>
            <person name="King J."/>
            <person name="Yanchuk A."/>
            <person name="Holt R."/>
            <person name="Jones S."/>
            <person name="Marra M."/>
            <person name="Ritland C.E."/>
            <person name="Ritland K."/>
            <person name="Bohlmann J."/>
        </authorList>
    </citation>
    <scope>NUCLEOTIDE SEQUENCE</scope>
    <source>
        <tissue evidence="13">Bud</tissue>
    </source>
</reference>
<feature type="compositionally biased region" description="Basic and acidic residues" evidence="12">
    <location>
        <begin position="128"/>
        <end position="148"/>
    </location>
</feature>
<keyword evidence="7" id="KW-0067">ATP-binding</keyword>
<evidence type="ECO:0000256" key="4">
    <source>
        <dbReference type="ARBA" id="ARBA00022679"/>
    </source>
</evidence>
<dbReference type="InterPro" id="IPR047117">
    <property type="entry name" value="PERK1-13-like"/>
</dbReference>
<dbReference type="PANTHER" id="PTHR47982:SF44">
    <property type="entry name" value="PROLINE-RICH RECEPTOR-LIKE PROTEIN KINASE PERK13-RELATED"/>
    <property type="match status" value="1"/>
</dbReference>
<keyword evidence="4" id="KW-0808">Transferase</keyword>
<evidence type="ECO:0000256" key="11">
    <source>
        <dbReference type="ARBA" id="ARBA00048679"/>
    </source>
</evidence>
<keyword evidence="9" id="KW-0472">Membrane</keyword>
<keyword evidence="5" id="KW-0812">Transmembrane</keyword>
<proteinExistence type="evidence at transcript level"/>
<comment type="subcellular location">
    <subcellularLocation>
        <location evidence="1">Cell membrane</location>
        <topology evidence="1">Single-pass membrane protein</topology>
    </subcellularLocation>
</comment>
<sequence length="163" mass="18124">MFRMVEAAAACVRHSAHRRPGMGQVVRALESNAANADLNNGVKPGESVMYNSAQYSADIRRFQRMAFGSRDNASDFSEVTSDYEINLSAHSNEFRKSKELEAKQTRLWKSELVMPFACGSESPSSGESETRPMNRSRFYRDETSEKSSGEAPIPISCKSLTGR</sequence>
<dbReference type="PANTHER" id="PTHR47982">
    <property type="entry name" value="PROLINE-RICH RECEPTOR-LIKE PROTEIN KINASE PERK4"/>
    <property type="match status" value="1"/>
</dbReference>
<evidence type="ECO:0000256" key="1">
    <source>
        <dbReference type="ARBA" id="ARBA00004162"/>
    </source>
</evidence>
<accession>D5AAJ4</accession>
<evidence type="ECO:0000256" key="6">
    <source>
        <dbReference type="ARBA" id="ARBA00022741"/>
    </source>
</evidence>
<evidence type="ECO:0000256" key="10">
    <source>
        <dbReference type="ARBA" id="ARBA00047899"/>
    </source>
</evidence>
<feature type="region of interest" description="Disordered" evidence="12">
    <location>
        <begin position="117"/>
        <end position="163"/>
    </location>
</feature>
<evidence type="ECO:0000256" key="2">
    <source>
        <dbReference type="ARBA" id="ARBA00012513"/>
    </source>
</evidence>
<keyword evidence="6" id="KW-0547">Nucleotide-binding</keyword>
<keyword evidence="3" id="KW-0418">Kinase</keyword>
<evidence type="ECO:0000256" key="3">
    <source>
        <dbReference type="ARBA" id="ARBA00022527"/>
    </source>
</evidence>
<keyword evidence="3" id="KW-0723">Serine/threonine-protein kinase</keyword>
<comment type="catalytic activity">
    <reaction evidence="11">
        <text>L-seryl-[protein] + ATP = O-phospho-L-seryl-[protein] + ADP + H(+)</text>
        <dbReference type="Rhea" id="RHEA:17989"/>
        <dbReference type="Rhea" id="RHEA-COMP:9863"/>
        <dbReference type="Rhea" id="RHEA-COMP:11604"/>
        <dbReference type="ChEBI" id="CHEBI:15378"/>
        <dbReference type="ChEBI" id="CHEBI:29999"/>
        <dbReference type="ChEBI" id="CHEBI:30616"/>
        <dbReference type="ChEBI" id="CHEBI:83421"/>
        <dbReference type="ChEBI" id="CHEBI:456216"/>
        <dbReference type="EC" id="2.7.11.1"/>
    </reaction>
</comment>
<dbReference type="GO" id="GO:0004674">
    <property type="term" value="F:protein serine/threonine kinase activity"/>
    <property type="evidence" value="ECO:0007669"/>
    <property type="project" value="UniProtKB-EC"/>
</dbReference>